<evidence type="ECO:0000313" key="15">
    <source>
        <dbReference type="Proteomes" id="UP000319148"/>
    </source>
</evidence>
<evidence type="ECO:0000256" key="1">
    <source>
        <dbReference type="ARBA" id="ARBA00006360"/>
    </source>
</evidence>
<comment type="subunit">
    <text evidence="11">DNA polymerase III contains a core (composed of alpha, epsilon and theta chains) that associates with a tau subunit. This core dimerizes to form the POLIII' complex. PolIII' associates with the gamma complex (composed of gamma, delta, delta', psi and chi chains) and with the beta chain to form the complete DNA polymerase III complex.</text>
</comment>
<evidence type="ECO:0000256" key="2">
    <source>
        <dbReference type="ARBA" id="ARBA00022679"/>
    </source>
</evidence>
<dbReference type="SUPFAM" id="SSF52540">
    <property type="entry name" value="P-loop containing nucleoside triphosphate hydrolases"/>
    <property type="match status" value="1"/>
</dbReference>
<accession>A0A501PCA8</accession>
<dbReference type="Proteomes" id="UP000319148">
    <property type="component" value="Unassembled WGS sequence"/>
</dbReference>
<dbReference type="CDD" id="cd00009">
    <property type="entry name" value="AAA"/>
    <property type="match status" value="1"/>
</dbReference>
<dbReference type="InterPro" id="IPR050238">
    <property type="entry name" value="DNA_Rep/Repair_Clamp_Loader"/>
</dbReference>
<comment type="caution">
    <text evidence="14">The sequence shown here is derived from an EMBL/GenBank/DDBJ whole genome shotgun (WGS) entry which is preliminary data.</text>
</comment>
<reference evidence="15" key="1">
    <citation type="submission" date="2019-06" db="EMBL/GenBank/DDBJ databases">
        <title>The complete genome of Emcibacter congregatus ZYLT.</title>
        <authorList>
            <person name="Zhao Z."/>
        </authorList>
    </citation>
    <scope>NUCLEOTIDE SEQUENCE [LARGE SCALE GENOMIC DNA]</scope>
    <source>
        <strain evidence="15">MCCC 1A06723</strain>
    </source>
</reference>
<evidence type="ECO:0000256" key="3">
    <source>
        <dbReference type="ARBA" id="ARBA00022695"/>
    </source>
</evidence>
<dbReference type="GO" id="GO:0003677">
    <property type="term" value="F:DNA binding"/>
    <property type="evidence" value="ECO:0007669"/>
    <property type="project" value="InterPro"/>
</dbReference>
<dbReference type="Pfam" id="PF13177">
    <property type="entry name" value="DNA_pol3_delta2"/>
    <property type="match status" value="1"/>
</dbReference>
<feature type="region of interest" description="Disordered" evidence="12">
    <location>
        <begin position="387"/>
        <end position="430"/>
    </location>
</feature>
<dbReference type="SUPFAM" id="SSF48019">
    <property type="entry name" value="post-AAA+ oligomerization domain-like"/>
    <property type="match status" value="1"/>
</dbReference>
<dbReference type="InterPro" id="IPR012763">
    <property type="entry name" value="DNA_pol_III_sug/sutau_N"/>
</dbReference>
<dbReference type="Gene3D" id="1.20.272.10">
    <property type="match status" value="1"/>
</dbReference>
<dbReference type="EC" id="2.7.7.7" evidence="11"/>
<name>A0A501PCA8_9PROT</name>
<dbReference type="NCBIfam" id="NF006585">
    <property type="entry name" value="PRK09111.1"/>
    <property type="match status" value="1"/>
</dbReference>
<dbReference type="GO" id="GO:0003887">
    <property type="term" value="F:DNA-directed DNA polymerase activity"/>
    <property type="evidence" value="ECO:0007669"/>
    <property type="project" value="UniProtKB-KW"/>
</dbReference>
<dbReference type="Pfam" id="PF12362">
    <property type="entry name" value="DUF3646"/>
    <property type="match status" value="1"/>
</dbReference>
<keyword evidence="7" id="KW-0862">Zinc</keyword>
<evidence type="ECO:0000256" key="10">
    <source>
        <dbReference type="ARBA" id="ARBA00049244"/>
    </source>
</evidence>
<evidence type="ECO:0000256" key="7">
    <source>
        <dbReference type="ARBA" id="ARBA00022833"/>
    </source>
</evidence>
<dbReference type="FunFam" id="3.40.50.300:FF:000014">
    <property type="entry name" value="DNA polymerase III subunit gamma/tau"/>
    <property type="match status" value="1"/>
</dbReference>
<dbReference type="InterPro" id="IPR045085">
    <property type="entry name" value="HLD_clamp_pol_III_gamma_tau"/>
</dbReference>
<dbReference type="InterPro" id="IPR003593">
    <property type="entry name" value="AAA+_ATPase"/>
</dbReference>
<keyword evidence="3 11" id="KW-0548">Nucleotidyltransferase</keyword>
<dbReference type="InterPro" id="IPR022107">
    <property type="entry name" value="DNA_pol_III_gamma/tau_C"/>
</dbReference>
<dbReference type="NCBIfam" id="TIGR02397">
    <property type="entry name" value="dnaX_nterm"/>
    <property type="match status" value="1"/>
</dbReference>
<evidence type="ECO:0000313" key="14">
    <source>
        <dbReference type="EMBL" id="TPD57828.1"/>
    </source>
</evidence>
<dbReference type="GO" id="GO:0009360">
    <property type="term" value="C:DNA polymerase III complex"/>
    <property type="evidence" value="ECO:0007669"/>
    <property type="project" value="InterPro"/>
</dbReference>
<evidence type="ECO:0000256" key="5">
    <source>
        <dbReference type="ARBA" id="ARBA00022723"/>
    </source>
</evidence>
<evidence type="ECO:0000256" key="6">
    <source>
        <dbReference type="ARBA" id="ARBA00022741"/>
    </source>
</evidence>
<dbReference type="SMART" id="SM00382">
    <property type="entry name" value="AAA"/>
    <property type="match status" value="1"/>
</dbReference>
<dbReference type="InterPro" id="IPR027417">
    <property type="entry name" value="P-loop_NTPase"/>
</dbReference>
<dbReference type="PANTHER" id="PTHR11669">
    <property type="entry name" value="REPLICATION FACTOR C / DNA POLYMERASE III GAMMA-TAU SUBUNIT"/>
    <property type="match status" value="1"/>
</dbReference>
<dbReference type="InterPro" id="IPR008921">
    <property type="entry name" value="DNA_pol3_clamp-load_cplx_C"/>
</dbReference>
<keyword evidence="15" id="KW-1185">Reference proteome</keyword>
<evidence type="ECO:0000256" key="8">
    <source>
        <dbReference type="ARBA" id="ARBA00022840"/>
    </source>
</evidence>
<dbReference type="AlphaFoldDB" id="A0A501PCA8"/>
<keyword evidence="8 11" id="KW-0067">ATP-binding</keyword>
<dbReference type="EMBL" id="VFIY01000018">
    <property type="protein sequence ID" value="TPD57828.1"/>
    <property type="molecule type" value="Genomic_DNA"/>
</dbReference>
<keyword evidence="6 11" id="KW-0547">Nucleotide-binding</keyword>
<comment type="catalytic activity">
    <reaction evidence="10 11">
        <text>DNA(n) + a 2'-deoxyribonucleoside 5'-triphosphate = DNA(n+1) + diphosphate</text>
        <dbReference type="Rhea" id="RHEA:22508"/>
        <dbReference type="Rhea" id="RHEA-COMP:17339"/>
        <dbReference type="Rhea" id="RHEA-COMP:17340"/>
        <dbReference type="ChEBI" id="CHEBI:33019"/>
        <dbReference type="ChEBI" id="CHEBI:61560"/>
        <dbReference type="ChEBI" id="CHEBI:173112"/>
        <dbReference type="EC" id="2.7.7.7"/>
    </reaction>
</comment>
<dbReference type="Gene3D" id="3.40.50.300">
    <property type="entry name" value="P-loop containing nucleotide triphosphate hydrolases"/>
    <property type="match status" value="1"/>
</dbReference>
<dbReference type="GO" id="GO:0046872">
    <property type="term" value="F:metal ion binding"/>
    <property type="evidence" value="ECO:0007669"/>
    <property type="project" value="UniProtKB-KW"/>
</dbReference>
<dbReference type="Gene3D" id="1.10.8.60">
    <property type="match status" value="1"/>
</dbReference>
<organism evidence="14 15">
    <name type="scientific">Emcibacter nanhaiensis</name>
    <dbReference type="NCBI Taxonomy" id="1505037"/>
    <lineage>
        <taxon>Bacteria</taxon>
        <taxon>Pseudomonadati</taxon>
        <taxon>Pseudomonadota</taxon>
        <taxon>Alphaproteobacteria</taxon>
        <taxon>Emcibacterales</taxon>
        <taxon>Emcibacteraceae</taxon>
        <taxon>Emcibacter</taxon>
    </lineage>
</organism>
<keyword evidence="5" id="KW-0479">Metal-binding</keyword>
<proteinExistence type="inferred from homology"/>
<keyword evidence="9 11" id="KW-0239">DNA-directed DNA polymerase</keyword>
<dbReference type="CDD" id="cd18137">
    <property type="entry name" value="HLD_clamp_pol_III_gamma_tau"/>
    <property type="match status" value="1"/>
</dbReference>
<gene>
    <name evidence="11" type="primary">dnaX</name>
    <name evidence="14" type="ORF">FIV46_17145</name>
</gene>
<dbReference type="NCBIfam" id="NF004046">
    <property type="entry name" value="PRK05563.1"/>
    <property type="match status" value="1"/>
</dbReference>
<evidence type="ECO:0000256" key="9">
    <source>
        <dbReference type="ARBA" id="ARBA00022932"/>
    </source>
</evidence>
<evidence type="ECO:0000256" key="4">
    <source>
        <dbReference type="ARBA" id="ARBA00022705"/>
    </source>
</evidence>
<keyword evidence="2 11" id="KW-0808">Transferase</keyword>
<sequence>MAETDSNTEYRVLARKYRPTNFDELIGQEAMVRTLSNAIETGRLAHAFILTGVRGVGKTTTARIIAKALNCTGPDGTGGPTINPCGVCENCKAIAESRHVDVMEMDAASRTGVDDIREIIEGVRYASTNARYKIYIIDEVHMLSRNAFNALLKTLEEPPEHVKFIFATTEIRKVPVTVLSRCQRFDLRRVSIEELSGHFRRIAEKEGCEIDDNALAMISRAAEGSVRDGLSLLDQAFAHGAGKVTEEQVRDMLGLADRAQVLDLYQACMKGDSAEALRLLRHQYDHGADPVVIFQDMLELTHWLTRLKVVPDAGEEVVTSEAERSQGKDMASSLSIPVLTRAWQMLLKGLEEVRIAPSPLLAAEMVLVRLTHVANLPTPGELVKKLQDTPASAGSAPAAPAGNGQGGNGSGATAQSNSHVQGGVPGGAPQAFRVIQGATGQSSLLAADPMPAQETSLPSPETFEDVVKLFEEQHEATLAFHLKENCHLVSFSRGRLDIRLNDKAPRDLIGKASEKLREYTGQRWVVSLSSEQGDKSLYEKELHEAEKLQARLTDNPLVRAVLETFPGAKISDIRRKMDEFAADSLTAGIEGSGDFMVGADEFGLDADDF</sequence>
<dbReference type="FunFam" id="1.20.272.10:FF:000003">
    <property type="entry name" value="DNA polymerase III subunit gamma/tau"/>
    <property type="match status" value="1"/>
</dbReference>
<dbReference type="InterPro" id="IPR022754">
    <property type="entry name" value="DNA_pol_III_gamma-3"/>
</dbReference>
<comment type="function">
    <text evidence="11">DNA polymerase III is a complex, multichain enzyme responsible for most of the replicative synthesis in bacteria. This DNA polymerase also exhibits 3' to 5' exonuclease activity.</text>
</comment>
<evidence type="ECO:0000256" key="12">
    <source>
        <dbReference type="SAM" id="MobiDB-lite"/>
    </source>
</evidence>
<protein>
    <recommendedName>
        <fullName evidence="11">DNA polymerase III subunit gamma/tau</fullName>
        <ecNumber evidence="11">2.7.7.7</ecNumber>
    </recommendedName>
</protein>
<dbReference type="RefSeq" id="WP_139942144.1">
    <property type="nucleotide sequence ID" value="NZ_JBHSYP010000005.1"/>
</dbReference>
<dbReference type="PANTHER" id="PTHR11669:SF0">
    <property type="entry name" value="PROTEIN STICHEL-LIKE 2"/>
    <property type="match status" value="1"/>
</dbReference>
<dbReference type="FunFam" id="1.10.8.60:FF:000013">
    <property type="entry name" value="DNA polymerase III subunit gamma/tau"/>
    <property type="match status" value="1"/>
</dbReference>
<dbReference type="OrthoDB" id="9810148at2"/>
<feature type="compositionally biased region" description="Low complexity" evidence="12">
    <location>
        <begin position="389"/>
        <end position="402"/>
    </location>
</feature>
<dbReference type="Pfam" id="PF22608">
    <property type="entry name" value="DNAX_ATPase_lid"/>
    <property type="match status" value="1"/>
</dbReference>
<dbReference type="GO" id="GO:0006261">
    <property type="term" value="P:DNA-templated DNA replication"/>
    <property type="evidence" value="ECO:0007669"/>
    <property type="project" value="TreeGrafter"/>
</dbReference>
<evidence type="ECO:0000256" key="11">
    <source>
        <dbReference type="RuleBase" id="RU364063"/>
    </source>
</evidence>
<evidence type="ECO:0000259" key="13">
    <source>
        <dbReference type="SMART" id="SM00382"/>
    </source>
</evidence>
<keyword evidence="4 11" id="KW-0235">DNA replication</keyword>
<feature type="domain" description="AAA+ ATPase" evidence="13">
    <location>
        <begin position="44"/>
        <end position="191"/>
    </location>
</feature>
<dbReference type="Pfam" id="PF12169">
    <property type="entry name" value="DNA_pol3_gamma3"/>
    <property type="match status" value="1"/>
</dbReference>
<comment type="similarity">
    <text evidence="1 11">Belongs to the DnaX/STICHEL family.</text>
</comment>
<dbReference type="GO" id="GO:0005524">
    <property type="term" value="F:ATP binding"/>
    <property type="evidence" value="ECO:0007669"/>
    <property type="project" value="UniProtKB-KW"/>
</dbReference>